<keyword evidence="1" id="KW-0539">Nucleus</keyword>
<organism evidence="3 4">
    <name type="scientific">Dactylonectria estremocensis</name>
    <dbReference type="NCBI Taxonomy" id="1079267"/>
    <lineage>
        <taxon>Eukaryota</taxon>
        <taxon>Fungi</taxon>
        <taxon>Dikarya</taxon>
        <taxon>Ascomycota</taxon>
        <taxon>Pezizomycotina</taxon>
        <taxon>Sordariomycetes</taxon>
        <taxon>Hypocreomycetidae</taxon>
        <taxon>Hypocreales</taxon>
        <taxon>Nectriaceae</taxon>
        <taxon>Dactylonectria</taxon>
    </lineage>
</organism>
<sequence>MSVAKKQPIGFHFINVAHPSDATTPRSLSQIRSHAAKDNRARAKNSRSLALLLDETSRARPRRRPQALSVVACEVENNESRHAQERDPVNNSTPPTGEFPASNDTQISWLSSKDPLWSPARALSAKETFLLNHYISYLILFRNGRCHQLRISSGYDVVDDSAGTWFTSMQLQCWLPFALADIGLLAVLFLQSCHSLGILSGFQNYSGMYDIYKHQCIRSINKALSAEDTRISDATICMVMVMVGDSYSLGNIDEWEVHLRAFTNMIEMRGGLDSLGLDGFLKKVILKSPQIFKQRSS</sequence>
<name>A0A9P9D797_9HYPO</name>
<dbReference type="EMBL" id="JAGMUU010000044">
    <property type="protein sequence ID" value="KAH7113998.1"/>
    <property type="molecule type" value="Genomic_DNA"/>
</dbReference>
<evidence type="ECO:0008006" key="5">
    <source>
        <dbReference type="Google" id="ProtNLM"/>
    </source>
</evidence>
<feature type="compositionally biased region" description="Basic and acidic residues" evidence="2">
    <location>
        <begin position="78"/>
        <end position="88"/>
    </location>
</feature>
<dbReference type="PANTHER" id="PTHR37540:SF5">
    <property type="entry name" value="TRANSCRIPTION FACTOR DOMAIN-CONTAINING PROTEIN"/>
    <property type="match status" value="1"/>
</dbReference>
<accession>A0A9P9D797</accession>
<dbReference type="PANTHER" id="PTHR37540">
    <property type="entry name" value="TRANSCRIPTION FACTOR (ACR-2), PUTATIVE-RELATED-RELATED"/>
    <property type="match status" value="1"/>
</dbReference>
<dbReference type="Proteomes" id="UP000717696">
    <property type="component" value="Unassembled WGS sequence"/>
</dbReference>
<evidence type="ECO:0000313" key="3">
    <source>
        <dbReference type="EMBL" id="KAH7113998.1"/>
    </source>
</evidence>
<protein>
    <recommendedName>
        <fullName evidence="5">Transcription factor domain-containing protein</fullName>
    </recommendedName>
</protein>
<feature type="region of interest" description="Disordered" evidence="2">
    <location>
        <begin position="76"/>
        <end position="104"/>
    </location>
</feature>
<evidence type="ECO:0000256" key="2">
    <source>
        <dbReference type="SAM" id="MobiDB-lite"/>
    </source>
</evidence>
<proteinExistence type="predicted"/>
<reference evidence="3" key="1">
    <citation type="journal article" date="2021" name="Nat. Commun.">
        <title>Genetic determinants of endophytism in the Arabidopsis root mycobiome.</title>
        <authorList>
            <person name="Mesny F."/>
            <person name="Miyauchi S."/>
            <person name="Thiergart T."/>
            <person name="Pickel B."/>
            <person name="Atanasova L."/>
            <person name="Karlsson M."/>
            <person name="Huettel B."/>
            <person name="Barry K.W."/>
            <person name="Haridas S."/>
            <person name="Chen C."/>
            <person name="Bauer D."/>
            <person name="Andreopoulos W."/>
            <person name="Pangilinan J."/>
            <person name="LaButti K."/>
            <person name="Riley R."/>
            <person name="Lipzen A."/>
            <person name="Clum A."/>
            <person name="Drula E."/>
            <person name="Henrissat B."/>
            <person name="Kohler A."/>
            <person name="Grigoriev I.V."/>
            <person name="Martin F.M."/>
            <person name="Hacquard S."/>
        </authorList>
    </citation>
    <scope>NUCLEOTIDE SEQUENCE</scope>
    <source>
        <strain evidence="3">MPI-CAGE-AT-0021</strain>
    </source>
</reference>
<evidence type="ECO:0000256" key="1">
    <source>
        <dbReference type="ARBA" id="ARBA00023242"/>
    </source>
</evidence>
<evidence type="ECO:0000313" key="4">
    <source>
        <dbReference type="Proteomes" id="UP000717696"/>
    </source>
</evidence>
<comment type="caution">
    <text evidence="3">The sequence shown here is derived from an EMBL/GenBank/DDBJ whole genome shotgun (WGS) entry which is preliminary data.</text>
</comment>
<dbReference type="OrthoDB" id="5620at2759"/>
<keyword evidence="4" id="KW-1185">Reference proteome</keyword>
<gene>
    <name evidence="3" type="ORF">B0J13DRAFT_241865</name>
</gene>
<dbReference type="InterPro" id="IPR021858">
    <property type="entry name" value="Fun_TF"/>
</dbReference>
<dbReference type="AlphaFoldDB" id="A0A9P9D797"/>
<dbReference type="Pfam" id="PF11951">
    <property type="entry name" value="Fungal_trans_2"/>
    <property type="match status" value="1"/>
</dbReference>